<sequence>MKPIIILALAGALFACNNPANNGTTAKDSTDQSDSNAATTKEEKWVPVDSATAMKAWMDFATPGPVHKWLAASDGDWDGEITQWMAPDAPPMTIKGSSSNKTIMGGRYQIGNFKGSFMGQPFEGMSTMGYDNTKKMVVSNWIDNMGTGIMQMEGPVDTVAKTITLTGSMIDPATGRKCDMKEVYTFADKDHQTMEMFGPDPKTGKSYKTMEIKFTRKK</sequence>
<evidence type="ECO:0008006" key="5">
    <source>
        <dbReference type="Google" id="ProtNLM"/>
    </source>
</evidence>
<keyword evidence="4" id="KW-1185">Reference proteome</keyword>
<evidence type="ECO:0000313" key="3">
    <source>
        <dbReference type="EMBL" id="ANH82815.1"/>
    </source>
</evidence>
<feature type="region of interest" description="Disordered" evidence="1">
    <location>
        <begin position="23"/>
        <end position="43"/>
    </location>
</feature>
<feature type="compositionally biased region" description="Polar residues" evidence="1">
    <location>
        <begin position="23"/>
        <end position="39"/>
    </location>
</feature>
<name>A0A1A9I650_9BACT</name>
<evidence type="ECO:0000256" key="2">
    <source>
        <dbReference type="SAM" id="SignalP"/>
    </source>
</evidence>
<organism evidence="3 4">
    <name type="scientific">Niabella ginsenosidivorans</name>
    <dbReference type="NCBI Taxonomy" id="1176587"/>
    <lineage>
        <taxon>Bacteria</taxon>
        <taxon>Pseudomonadati</taxon>
        <taxon>Bacteroidota</taxon>
        <taxon>Chitinophagia</taxon>
        <taxon>Chitinophagales</taxon>
        <taxon>Chitinophagaceae</taxon>
        <taxon>Niabella</taxon>
    </lineage>
</organism>
<dbReference type="STRING" id="1176587.A8C56_19135"/>
<evidence type="ECO:0000313" key="4">
    <source>
        <dbReference type="Proteomes" id="UP000077667"/>
    </source>
</evidence>
<dbReference type="EMBL" id="CP015772">
    <property type="protein sequence ID" value="ANH82815.1"/>
    <property type="molecule type" value="Genomic_DNA"/>
</dbReference>
<reference evidence="3 4" key="1">
    <citation type="submission" date="2016-05" db="EMBL/GenBank/DDBJ databases">
        <title>Niabella ginsenosidivorans BS26 whole genome sequencing.</title>
        <authorList>
            <person name="Im W.T."/>
            <person name="Siddiqi M.Z."/>
        </authorList>
    </citation>
    <scope>NUCLEOTIDE SEQUENCE [LARGE SCALE GENOMIC DNA]</scope>
    <source>
        <strain evidence="3 4">BS26</strain>
    </source>
</reference>
<evidence type="ECO:0000256" key="1">
    <source>
        <dbReference type="SAM" id="MobiDB-lite"/>
    </source>
</evidence>
<feature type="signal peptide" evidence="2">
    <location>
        <begin position="1"/>
        <end position="22"/>
    </location>
</feature>
<dbReference type="RefSeq" id="WP_067759646.1">
    <property type="nucleotide sequence ID" value="NZ_CP015772.1"/>
</dbReference>
<dbReference type="AlphaFoldDB" id="A0A1A9I650"/>
<dbReference type="OrthoDB" id="277821at2"/>
<dbReference type="InterPro" id="IPR011473">
    <property type="entry name" value="DUF1579"/>
</dbReference>
<accession>A0A1A9I650</accession>
<dbReference type="KEGG" id="nia:A8C56_19135"/>
<dbReference type="Proteomes" id="UP000077667">
    <property type="component" value="Chromosome"/>
</dbReference>
<protein>
    <recommendedName>
        <fullName evidence="5">DUF1579 domain-containing protein</fullName>
    </recommendedName>
</protein>
<keyword evidence="2" id="KW-0732">Signal</keyword>
<gene>
    <name evidence="3" type="ORF">A8C56_19135</name>
</gene>
<proteinExistence type="predicted"/>
<feature type="chain" id="PRO_5008389945" description="DUF1579 domain-containing protein" evidence="2">
    <location>
        <begin position="23"/>
        <end position="218"/>
    </location>
</feature>
<dbReference type="Pfam" id="PF07617">
    <property type="entry name" value="DUF1579"/>
    <property type="match status" value="1"/>
</dbReference>
<dbReference type="PROSITE" id="PS51257">
    <property type="entry name" value="PROKAR_LIPOPROTEIN"/>
    <property type="match status" value="1"/>
</dbReference>